<evidence type="ECO:0000256" key="5">
    <source>
        <dbReference type="ARBA" id="ARBA00013211"/>
    </source>
</evidence>
<keyword evidence="10" id="KW-1133">Transmembrane helix</keyword>
<proteinExistence type="inferred from homology"/>
<dbReference type="EMBL" id="WWNE01000003">
    <property type="protein sequence ID" value="NBG64631.1"/>
    <property type="molecule type" value="Genomic_DNA"/>
</dbReference>
<dbReference type="Pfam" id="PF01553">
    <property type="entry name" value="Acyltransferase"/>
    <property type="match status" value="1"/>
</dbReference>
<gene>
    <name evidence="12" type="ORF">GQN54_00785</name>
</gene>
<dbReference type="GO" id="GO:0016020">
    <property type="term" value="C:membrane"/>
    <property type="evidence" value="ECO:0007669"/>
    <property type="project" value="InterPro"/>
</dbReference>
<feature type="domain" description="Phospholipid/glycerol acyltransferase" evidence="11">
    <location>
        <begin position="76"/>
        <end position="190"/>
    </location>
</feature>
<evidence type="ECO:0000256" key="3">
    <source>
        <dbReference type="ARBA" id="ARBA00005189"/>
    </source>
</evidence>
<keyword evidence="10" id="KW-0472">Membrane</keyword>
<dbReference type="Proteomes" id="UP000470771">
    <property type="component" value="Unassembled WGS sequence"/>
</dbReference>
<comment type="pathway">
    <text evidence="2">Phospholipid metabolism; CDP-diacylglycerol biosynthesis; CDP-diacylglycerol from sn-glycerol 3-phosphate: step 2/3.</text>
</comment>
<dbReference type="GO" id="GO:0003841">
    <property type="term" value="F:1-acylglycerol-3-phosphate O-acyltransferase activity"/>
    <property type="evidence" value="ECO:0007669"/>
    <property type="project" value="UniProtKB-UniRule"/>
</dbReference>
<dbReference type="CDD" id="cd07989">
    <property type="entry name" value="LPLAT_AGPAT-like"/>
    <property type="match status" value="1"/>
</dbReference>
<evidence type="ECO:0000313" key="13">
    <source>
        <dbReference type="Proteomes" id="UP000470771"/>
    </source>
</evidence>
<evidence type="ECO:0000256" key="9">
    <source>
        <dbReference type="RuleBase" id="RU361267"/>
    </source>
</evidence>
<evidence type="ECO:0000256" key="1">
    <source>
        <dbReference type="ARBA" id="ARBA00001141"/>
    </source>
</evidence>
<evidence type="ECO:0000256" key="4">
    <source>
        <dbReference type="ARBA" id="ARBA00008655"/>
    </source>
</evidence>
<evidence type="ECO:0000256" key="2">
    <source>
        <dbReference type="ARBA" id="ARBA00004728"/>
    </source>
</evidence>
<accession>A0A6N9NGH0</accession>
<evidence type="ECO:0000256" key="6">
    <source>
        <dbReference type="ARBA" id="ARBA00016139"/>
    </source>
</evidence>
<dbReference type="SMART" id="SM00563">
    <property type="entry name" value="PlsC"/>
    <property type="match status" value="1"/>
</dbReference>
<dbReference type="EC" id="2.3.1.51" evidence="5 9"/>
<evidence type="ECO:0000313" key="12">
    <source>
        <dbReference type="EMBL" id="NBG64631.1"/>
    </source>
</evidence>
<keyword evidence="7 9" id="KW-0808">Transferase</keyword>
<dbReference type="AlphaFoldDB" id="A0A6N9NGH0"/>
<reference evidence="12 13" key="1">
    <citation type="submission" date="2019-12" db="EMBL/GenBank/DDBJ databases">
        <authorList>
            <person name="Zhao J."/>
        </authorList>
    </citation>
    <scope>NUCLEOTIDE SEQUENCE [LARGE SCALE GENOMIC DNA]</scope>
    <source>
        <strain evidence="12 13">S-15</strain>
    </source>
</reference>
<dbReference type="SUPFAM" id="SSF69593">
    <property type="entry name" value="Glycerol-3-phosphate (1)-acyltransferase"/>
    <property type="match status" value="1"/>
</dbReference>
<dbReference type="InterPro" id="IPR002123">
    <property type="entry name" value="Plipid/glycerol_acylTrfase"/>
</dbReference>
<dbReference type="PANTHER" id="PTHR10434">
    <property type="entry name" value="1-ACYL-SN-GLYCEROL-3-PHOSPHATE ACYLTRANSFERASE"/>
    <property type="match status" value="1"/>
</dbReference>
<sequence>MKLVYALLSSLWKFYFFTVIFLSILVLYPLLWLFLTHEKFFRKGFHLTRYQAKVILFLVGIRCRLEQPAQLPSPPYIICPNHTSYLDILVLYATCDQFFVFLGKKELGAVPLFNIYFKQLNLLVDRRNPKMSKVALEECANRLKSGCNVVIFPEGTISSRAPQMRPFKNGAFKLAIELGVPIIPVTMCNNYKVVSCHPDRFWDTSRPGVVDIIIHQAVPTNHLKVEDCLLLSNQINKTIASKLS</sequence>
<keyword evidence="9" id="KW-1208">Phospholipid metabolism</keyword>
<keyword evidence="8 9" id="KW-0012">Acyltransferase</keyword>
<comment type="domain">
    <text evidence="9">The HXXXXD motif is essential for acyltransferase activity and may constitute the binding site for the phosphate moiety of the glycerol-3-phosphate.</text>
</comment>
<keyword evidence="9" id="KW-0444">Lipid biosynthesis</keyword>
<comment type="caution">
    <text evidence="12">The sequence shown here is derived from an EMBL/GenBank/DDBJ whole genome shotgun (WGS) entry which is preliminary data.</text>
</comment>
<comment type="similarity">
    <text evidence="4 9">Belongs to the 1-acyl-sn-glycerol-3-phosphate acyltransferase family.</text>
</comment>
<feature type="transmembrane region" description="Helical" evidence="10">
    <location>
        <begin position="12"/>
        <end position="35"/>
    </location>
</feature>
<dbReference type="PANTHER" id="PTHR10434:SF11">
    <property type="entry name" value="1-ACYL-SN-GLYCEROL-3-PHOSPHATE ACYLTRANSFERASE"/>
    <property type="match status" value="1"/>
</dbReference>
<dbReference type="NCBIfam" id="TIGR00530">
    <property type="entry name" value="AGP_acyltrn"/>
    <property type="match status" value="1"/>
</dbReference>
<comment type="catalytic activity">
    <reaction evidence="1 9">
        <text>a 1-acyl-sn-glycero-3-phosphate + an acyl-CoA = a 1,2-diacyl-sn-glycero-3-phosphate + CoA</text>
        <dbReference type="Rhea" id="RHEA:19709"/>
        <dbReference type="ChEBI" id="CHEBI:57287"/>
        <dbReference type="ChEBI" id="CHEBI:57970"/>
        <dbReference type="ChEBI" id="CHEBI:58342"/>
        <dbReference type="ChEBI" id="CHEBI:58608"/>
        <dbReference type="EC" id="2.3.1.51"/>
    </reaction>
</comment>
<evidence type="ECO:0000256" key="7">
    <source>
        <dbReference type="ARBA" id="ARBA00022679"/>
    </source>
</evidence>
<keyword evidence="9" id="KW-0443">Lipid metabolism</keyword>
<organism evidence="12 13">
    <name type="scientific">Acidiluteibacter ferrifornacis</name>
    <dbReference type="NCBI Taxonomy" id="2692424"/>
    <lineage>
        <taxon>Bacteria</taxon>
        <taxon>Pseudomonadati</taxon>
        <taxon>Bacteroidota</taxon>
        <taxon>Flavobacteriia</taxon>
        <taxon>Flavobacteriales</taxon>
        <taxon>Cryomorphaceae</taxon>
        <taxon>Acidiluteibacter</taxon>
    </lineage>
</organism>
<dbReference type="RefSeq" id="WP_160630997.1">
    <property type="nucleotide sequence ID" value="NZ_WWNE01000003.1"/>
</dbReference>
<keyword evidence="13" id="KW-1185">Reference proteome</keyword>
<keyword evidence="9" id="KW-0594">Phospholipid biosynthesis</keyword>
<keyword evidence="10" id="KW-0812">Transmembrane</keyword>
<comment type="pathway">
    <text evidence="3">Lipid metabolism.</text>
</comment>
<evidence type="ECO:0000259" key="11">
    <source>
        <dbReference type="SMART" id="SM00563"/>
    </source>
</evidence>
<evidence type="ECO:0000256" key="8">
    <source>
        <dbReference type="ARBA" id="ARBA00023315"/>
    </source>
</evidence>
<evidence type="ECO:0000256" key="10">
    <source>
        <dbReference type="SAM" id="Phobius"/>
    </source>
</evidence>
<protein>
    <recommendedName>
        <fullName evidence="6 9">1-acyl-sn-glycerol-3-phosphate acyltransferase</fullName>
        <ecNumber evidence="5 9">2.3.1.51</ecNumber>
    </recommendedName>
</protein>
<dbReference type="GO" id="GO:0006654">
    <property type="term" value="P:phosphatidic acid biosynthetic process"/>
    <property type="evidence" value="ECO:0007669"/>
    <property type="project" value="TreeGrafter"/>
</dbReference>
<dbReference type="InterPro" id="IPR004552">
    <property type="entry name" value="AGP_acyltrans"/>
</dbReference>
<name>A0A6N9NGH0_9FLAO</name>